<evidence type="ECO:0000259" key="1">
    <source>
        <dbReference type="Pfam" id="PF03358"/>
    </source>
</evidence>
<dbReference type="PANTHER" id="PTHR30543">
    <property type="entry name" value="CHROMATE REDUCTASE"/>
    <property type="match status" value="1"/>
</dbReference>
<evidence type="ECO:0000313" key="2">
    <source>
        <dbReference type="EMBL" id="ONH29802.1"/>
    </source>
</evidence>
<dbReference type="PANTHER" id="PTHR30543:SF21">
    <property type="entry name" value="NAD(P)H-DEPENDENT FMN REDUCTASE LOT6"/>
    <property type="match status" value="1"/>
</dbReference>
<dbReference type="InterPro" id="IPR029039">
    <property type="entry name" value="Flavoprotein-like_sf"/>
</dbReference>
<dbReference type="InterPro" id="IPR005025">
    <property type="entry name" value="FMN_Rdtase-like_dom"/>
</dbReference>
<reference evidence="3" key="1">
    <citation type="submission" date="2016-10" db="EMBL/GenBank/DDBJ databases">
        <title>Frankia sp. NRRL B-16386 Genome sequencing.</title>
        <authorList>
            <person name="Ghodhbane-Gtari F."/>
            <person name="Swanson E."/>
            <person name="Gueddou A."/>
            <person name="Hezbri K."/>
            <person name="Ktari K."/>
            <person name="Nouioui I."/>
            <person name="Morris K."/>
            <person name="Simpson S."/>
            <person name="Abebe-Akele F."/>
            <person name="Thomas K."/>
            <person name="Gtari M."/>
            <person name="Tisa L.S."/>
        </authorList>
    </citation>
    <scope>NUCLEOTIDE SEQUENCE [LARGE SCALE GENOMIC DNA]</scope>
    <source>
        <strain evidence="3">NRRL B-16386</strain>
    </source>
</reference>
<dbReference type="AlphaFoldDB" id="A0A1V2IAQ5"/>
<sequence length="185" mass="19222">MIVGIGGSARIDSPTMRALGAAARMLAQAGAETVMLSVAELDLPPYQPDGKERSAAVRRLVSEVRRAEGLVIAAPDYHGGTSGALKNALDYLWDLGETPRPGLDARPVGLLACDEGPGAGGALATLRATVHALGGWPTPLGVSLNRQECATIDQYGAISSPAIAGRFDTLTDQIMGFAYAWSHLI</sequence>
<dbReference type="EMBL" id="MOMC01000031">
    <property type="protein sequence ID" value="ONH29802.1"/>
    <property type="molecule type" value="Genomic_DNA"/>
</dbReference>
<dbReference type="Proteomes" id="UP000188929">
    <property type="component" value="Unassembled WGS sequence"/>
</dbReference>
<dbReference type="Gene3D" id="3.40.50.360">
    <property type="match status" value="1"/>
</dbReference>
<evidence type="ECO:0000313" key="3">
    <source>
        <dbReference type="Proteomes" id="UP000188929"/>
    </source>
</evidence>
<name>A0A1V2IAQ5_9ACTN</name>
<dbReference type="Pfam" id="PF03358">
    <property type="entry name" value="FMN_red"/>
    <property type="match status" value="1"/>
</dbReference>
<dbReference type="SUPFAM" id="SSF52218">
    <property type="entry name" value="Flavoproteins"/>
    <property type="match status" value="1"/>
</dbReference>
<protein>
    <submittedName>
        <fullName evidence="2">NADPH-dependent FMN reductase</fullName>
    </submittedName>
</protein>
<dbReference type="GO" id="GO:0005829">
    <property type="term" value="C:cytosol"/>
    <property type="evidence" value="ECO:0007669"/>
    <property type="project" value="TreeGrafter"/>
</dbReference>
<dbReference type="STRING" id="1834516.BL253_15985"/>
<keyword evidence="3" id="KW-1185">Reference proteome</keyword>
<feature type="domain" description="NADPH-dependent FMN reductase-like" evidence="1">
    <location>
        <begin position="2"/>
        <end position="140"/>
    </location>
</feature>
<dbReference type="GO" id="GO:0016491">
    <property type="term" value="F:oxidoreductase activity"/>
    <property type="evidence" value="ECO:0007669"/>
    <property type="project" value="InterPro"/>
</dbReference>
<comment type="caution">
    <text evidence="2">The sequence shown here is derived from an EMBL/GenBank/DDBJ whole genome shotgun (WGS) entry which is preliminary data.</text>
</comment>
<gene>
    <name evidence="2" type="ORF">BL253_15985</name>
</gene>
<dbReference type="GO" id="GO:0010181">
    <property type="term" value="F:FMN binding"/>
    <property type="evidence" value="ECO:0007669"/>
    <property type="project" value="TreeGrafter"/>
</dbReference>
<accession>A0A1V2IAQ5</accession>
<dbReference type="InterPro" id="IPR050712">
    <property type="entry name" value="NAD(P)H-dep_reductase"/>
</dbReference>
<proteinExistence type="predicted"/>
<organism evidence="2 3">
    <name type="scientific">Pseudofrankia asymbiotica</name>
    <dbReference type="NCBI Taxonomy" id="1834516"/>
    <lineage>
        <taxon>Bacteria</taxon>
        <taxon>Bacillati</taxon>
        <taxon>Actinomycetota</taxon>
        <taxon>Actinomycetes</taxon>
        <taxon>Frankiales</taxon>
        <taxon>Frankiaceae</taxon>
        <taxon>Pseudofrankia</taxon>
    </lineage>
</organism>